<dbReference type="GO" id="GO:0005737">
    <property type="term" value="C:cytoplasm"/>
    <property type="evidence" value="ECO:0007669"/>
    <property type="project" value="TreeGrafter"/>
</dbReference>
<dbReference type="Gene3D" id="3.40.50.300">
    <property type="entry name" value="P-loop containing nucleotide triphosphate hydrolases"/>
    <property type="match status" value="1"/>
</dbReference>
<proteinExistence type="inferred from homology"/>
<reference evidence="11 12" key="1">
    <citation type="submission" date="2018-04" db="EMBL/GenBank/DDBJ databases">
        <authorList>
            <person name="Go L.Y."/>
            <person name="Mitchell J.A."/>
        </authorList>
    </citation>
    <scope>NUCLEOTIDE SEQUENCE [LARGE SCALE GENOMIC DNA]</scope>
    <source>
        <strain evidence="11">ULC066bin1</strain>
    </source>
</reference>
<dbReference type="InterPro" id="IPR019734">
    <property type="entry name" value="TPR_rpt"/>
</dbReference>
<keyword evidence="3" id="KW-0963">Cytoplasm</keyword>
<evidence type="ECO:0000256" key="9">
    <source>
        <dbReference type="ARBA" id="ARBA00023212"/>
    </source>
</evidence>
<dbReference type="GO" id="GO:0007018">
    <property type="term" value="P:microtubule-based movement"/>
    <property type="evidence" value="ECO:0007669"/>
    <property type="project" value="TreeGrafter"/>
</dbReference>
<evidence type="ECO:0000256" key="2">
    <source>
        <dbReference type="ARBA" id="ARBA00009622"/>
    </source>
</evidence>
<feature type="repeat" description="TPR" evidence="10">
    <location>
        <begin position="799"/>
        <end position="832"/>
    </location>
</feature>
<evidence type="ECO:0000256" key="6">
    <source>
        <dbReference type="ARBA" id="ARBA00022803"/>
    </source>
</evidence>
<sequence>MTADPQNEQTALENVTAGGDINANITQEIHHQPNKLAEKIGITVSGGVVNVENLIIADRPNAPQSERFSHDQGFYNNLGDREFYGESIFVGREADLDKLHELLQAQSQQVKDLPMVLIAGMAGMGKSELAWQYAKLHLNDFTGGVGIVEAAQFGEEIRDFMQPRFCEDRDLRYERTLKAQVAEGWQAWQKICGAERFALIVIDDVTDYQTQVAPYLPKISGDRCPFRFVLTSRSQLRGTLAVHEIKELTTEAAVQVLRQWVAPDEDDDEDLQPVIDDPVLAATLCDRLGCLPLALTLVGSWLSMPDRNLPMAIAALEKHGLASDALKPDRLDTRQKAKQGVQAALSMSWQLLSPDAQQLGRILSLFEPINLPWDLVESVVEAYLQWSATPPVRKSWWQKPEIASTVVFAPIRNLGDGRIALRVASLLHIVERGRVYRLHRLVHEFLSEQWQDGDREGWQDAWLRGLSDRAKEIPAFAAWDLVTAWQPFRPHFASAQKFVEDRLKSATNPALVSADKLQKNNLIGGSFRLNQAPIFEATYRQAKSTHDRAKAALAKGESAAAQNYFGEAIKGYQRAIEQARVALPENSMILVGYLHQIAVLFYELGNYSAGIPPAEEAVKIADIKASPLTLALYLSYLGLLYNLQGKYSEAELLFLRSLSICERQLGADHPHVAACLNNLAGLYKSQGKYSEAKPLYVRSLSICERQLEADHPNVAASLNNLAGLYELQGKYSEAEPLYLRSLSICERQLGADHPDVATSLNNLALLYKLQGKYSEAEPLYLRSLSIREQKLGVDHPDVAFSLNNLALLYRVQGKYSEAEPLYLRSLSIRERQLGSDHPDVATCLNNLAVLYKAQGKYCEAEPLFVRSLEIWERKLGADHPDVASSLLNLATFYHNTQRHPEALQSMQRAIQIYEQKLGTEHPDTQNALSWLQEIKEKGKG</sequence>
<evidence type="ECO:0000256" key="5">
    <source>
        <dbReference type="ARBA" id="ARBA00022737"/>
    </source>
</evidence>
<dbReference type="PRINTS" id="PR00381">
    <property type="entry name" value="KINESINLIGHT"/>
</dbReference>
<keyword evidence="8" id="KW-0505">Motor protein</keyword>
<dbReference type="PANTHER" id="PTHR45783:SF3">
    <property type="entry name" value="KINESIN LIGHT CHAIN"/>
    <property type="match status" value="1"/>
</dbReference>
<evidence type="ECO:0000313" key="11">
    <source>
        <dbReference type="EMBL" id="PZO42331.1"/>
    </source>
</evidence>
<protein>
    <submittedName>
        <fullName evidence="11">Uncharacterized protein</fullName>
    </submittedName>
</protein>
<evidence type="ECO:0000256" key="10">
    <source>
        <dbReference type="PROSITE-ProRule" id="PRU00339"/>
    </source>
</evidence>
<dbReference type="InterPro" id="IPR002151">
    <property type="entry name" value="Kinesin_light"/>
</dbReference>
<evidence type="ECO:0000256" key="7">
    <source>
        <dbReference type="ARBA" id="ARBA00023054"/>
    </source>
</evidence>
<feature type="repeat" description="TPR" evidence="10">
    <location>
        <begin position="757"/>
        <end position="790"/>
    </location>
</feature>
<gene>
    <name evidence="11" type="ORF">DCF19_06980</name>
</gene>
<keyword evidence="6 10" id="KW-0802">TPR repeat</keyword>
<comment type="caution">
    <text evidence="11">The sequence shown here is derived from an EMBL/GenBank/DDBJ whole genome shotgun (WGS) entry which is preliminary data.</text>
</comment>
<evidence type="ECO:0000256" key="8">
    <source>
        <dbReference type="ARBA" id="ARBA00023175"/>
    </source>
</evidence>
<dbReference type="Proteomes" id="UP000249467">
    <property type="component" value="Unassembled WGS sequence"/>
</dbReference>
<organism evidence="11 12">
    <name type="scientific">Pseudanabaena frigida</name>
    <dbReference type="NCBI Taxonomy" id="945775"/>
    <lineage>
        <taxon>Bacteria</taxon>
        <taxon>Bacillati</taxon>
        <taxon>Cyanobacteriota</taxon>
        <taxon>Cyanophyceae</taxon>
        <taxon>Pseudanabaenales</taxon>
        <taxon>Pseudanabaenaceae</taxon>
        <taxon>Pseudanabaena</taxon>
    </lineage>
</organism>
<dbReference type="SUPFAM" id="SSF52540">
    <property type="entry name" value="P-loop containing nucleoside triphosphate hydrolases"/>
    <property type="match status" value="1"/>
</dbReference>
<dbReference type="InterPro" id="IPR027417">
    <property type="entry name" value="P-loop_NTPase"/>
</dbReference>
<name>A0A2W4Y4D7_9CYAN</name>
<accession>A0A2W4Y4D7</accession>
<dbReference type="GO" id="GO:0005874">
    <property type="term" value="C:microtubule"/>
    <property type="evidence" value="ECO:0007669"/>
    <property type="project" value="UniProtKB-KW"/>
</dbReference>
<feature type="repeat" description="TPR" evidence="10">
    <location>
        <begin position="883"/>
        <end position="916"/>
    </location>
</feature>
<dbReference type="InterPro" id="IPR011990">
    <property type="entry name" value="TPR-like_helical_dom_sf"/>
</dbReference>
<keyword evidence="7" id="KW-0175">Coiled coil</keyword>
<dbReference type="GO" id="GO:0005871">
    <property type="term" value="C:kinesin complex"/>
    <property type="evidence" value="ECO:0007669"/>
    <property type="project" value="InterPro"/>
</dbReference>
<evidence type="ECO:0000256" key="1">
    <source>
        <dbReference type="ARBA" id="ARBA00004245"/>
    </source>
</evidence>
<dbReference type="Pfam" id="PF13374">
    <property type="entry name" value="TPR_10"/>
    <property type="match status" value="1"/>
</dbReference>
<dbReference type="GO" id="GO:0019894">
    <property type="term" value="F:kinesin binding"/>
    <property type="evidence" value="ECO:0007669"/>
    <property type="project" value="TreeGrafter"/>
</dbReference>
<evidence type="ECO:0000256" key="3">
    <source>
        <dbReference type="ARBA" id="ARBA00022490"/>
    </source>
</evidence>
<dbReference type="Gene3D" id="1.25.40.10">
    <property type="entry name" value="Tetratricopeptide repeat domain"/>
    <property type="match status" value="2"/>
</dbReference>
<comment type="similarity">
    <text evidence="2">Belongs to the kinesin light chain family.</text>
</comment>
<keyword evidence="5" id="KW-0677">Repeat</keyword>
<comment type="subcellular location">
    <subcellularLocation>
        <location evidence="1">Cytoplasm</location>
        <location evidence="1">Cytoskeleton</location>
    </subcellularLocation>
</comment>
<dbReference type="Pfam" id="PF13424">
    <property type="entry name" value="TPR_12"/>
    <property type="match status" value="3"/>
</dbReference>
<dbReference type="SMART" id="SM00028">
    <property type="entry name" value="TPR"/>
    <property type="match status" value="9"/>
</dbReference>
<evidence type="ECO:0000313" key="12">
    <source>
        <dbReference type="Proteomes" id="UP000249467"/>
    </source>
</evidence>
<keyword evidence="4" id="KW-0493">Microtubule</keyword>
<dbReference type="SUPFAM" id="SSF48452">
    <property type="entry name" value="TPR-like"/>
    <property type="match status" value="4"/>
</dbReference>
<evidence type="ECO:0000256" key="4">
    <source>
        <dbReference type="ARBA" id="ARBA00022701"/>
    </source>
</evidence>
<reference evidence="11 12" key="2">
    <citation type="submission" date="2018-06" db="EMBL/GenBank/DDBJ databases">
        <title>Metagenomic assembly of (sub)arctic Cyanobacteria and their associated microbiome from non-axenic cultures.</title>
        <authorList>
            <person name="Baurain D."/>
        </authorList>
    </citation>
    <scope>NUCLEOTIDE SEQUENCE [LARGE SCALE GENOMIC DNA]</scope>
    <source>
        <strain evidence="11">ULC066bin1</strain>
    </source>
</reference>
<dbReference type="EMBL" id="QBML01000007">
    <property type="protein sequence ID" value="PZO42331.1"/>
    <property type="molecule type" value="Genomic_DNA"/>
</dbReference>
<keyword evidence="9" id="KW-0206">Cytoskeleton</keyword>
<dbReference type="PROSITE" id="PS50005">
    <property type="entry name" value="TPR"/>
    <property type="match status" value="3"/>
</dbReference>
<dbReference type="AlphaFoldDB" id="A0A2W4Y4D7"/>
<dbReference type="GO" id="GO:0043531">
    <property type="term" value="F:ADP binding"/>
    <property type="evidence" value="ECO:0007669"/>
    <property type="project" value="InterPro"/>
</dbReference>
<dbReference type="PANTHER" id="PTHR45783">
    <property type="entry name" value="KINESIN LIGHT CHAIN"/>
    <property type="match status" value="1"/>
</dbReference>